<dbReference type="Proteomes" id="UP000028134">
    <property type="component" value="Unassembled WGS sequence"/>
</dbReference>
<proteinExistence type="predicted"/>
<accession>A0A078QNG5</accession>
<reference evidence="1 2" key="1">
    <citation type="submission" date="2014-04" db="EMBL/GenBank/DDBJ databases">
        <authorList>
            <person name="Sears C."/>
            <person name="Carroll K."/>
            <person name="Sack B.R."/>
            <person name="Qadri F."/>
            <person name="Myers L.L."/>
            <person name="Chung G.-T."/>
            <person name="Escheverria P."/>
            <person name="Fraser C.M."/>
            <person name="Sadzewicz L."/>
            <person name="Shefchek K.A."/>
            <person name="Tallon L."/>
            <person name="Das S.P."/>
            <person name="Daugherty S."/>
            <person name="Mongodin E.F."/>
        </authorList>
    </citation>
    <scope>NUCLEOTIDE SEQUENCE [LARGE SCALE GENOMIC DNA]</scope>
    <source>
        <strain evidence="2">3775 SL(B) 10 (iv)</strain>
    </source>
</reference>
<dbReference type="AlphaFoldDB" id="A0A078QNG5"/>
<evidence type="ECO:0000313" key="1">
    <source>
        <dbReference type="EMBL" id="KDS24774.1"/>
    </source>
</evidence>
<organism evidence="1 2">
    <name type="scientific">Phocaeicola vulgatus str. 3775 SL</name>
    <name type="common">B</name>
    <name type="synonym">iv</name>
    <dbReference type="NCBI Taxonomy" id="1339350"/>
    <lineage>
        <taxon>Bacteria</taxon>
        <taxon>Pseudomonadati</taxon>
        <taxon>Bacteroidota</taxon>
        <taxon>Bacteroidia</taxon>
        <taxon>Bacteroidales</taxon>
        <taxon>Bacteroidaceae</taxon>
        <taxon>Phocaeicola</taxon>
    </lineage>
</organism>
<name>A0A078QNG5_PHOVU</name>
<protein>
    <submittedName>
        <fullName evidence="1">Uncharacterized protein</fullName>
    </submittedName>
</protein>
<sequence>MTFSIPIPQKKNNIHINITIRMQAGRSAFFCIRTEKNLFFRF</sequence>
<comment type="caution">
    <text evidence="1">The sequence shown here is derived from an EMBL/GenBank/DDBJ whole genome shotgun (WGS) entry which is preliminary data.</text>
</comment>
<evidence type="ECO:0000313" key="2">
    <source>
        <dbReference type="Proteomes" id="UP000028134"/>
    </source>
</evidence>
<dbReference type="EMBL" id="JNHI01000075">
    <property type="protein sequence ID" value="KDS24774.1"/>
    <property type="molecule type" value="Genomic_DNA"/>
</dbReference>
<gene>
    <name evidence="1" type="ORF">M097_4528</name>
</gene>